<dbReference type="Proteomes" id="UP000619534">
    <property type="component" value="Unassembled WGS sequence"/>
</dbReference>
<organism evidence="2 3">
    <name type="scientific">Thalassobacillus devorans</name>
    <dbReference type="NCBI Taxonomy" id="279813"/>
    <lineage>
        <taxon>Bacteria</taxon>
        <taxon>Bacillati</taxon>
        <taxon>Bacillota</taxon>
        <taxon>Bacilli</taxon>
        <taxon>Bacillales</taxon>
        <taxon>Bacillaceae</taxon>
        <taxon>Thalassobacillus</taxon>
    </lineage>
</organism>
<dbReference type="SMART" id="SM00849">
    <property type="entry name" value="Lactamase_B"/>
    <property type="match status" value="1"/>
</dbReference>
<evidence type="ECO:0000313" key="3">
    <source>
        <dbReference type="Proteomes" id="UP000619534"/>
    </source>
</evidence>
<feature type="domain" description="Metallo-beta-lactamase" evidence="1">
    <location>
        <begin position="21"/>
        <end position="234"/>
    </location>
</feature>
<protein>
    <submittedName>
        <fullName evidence="2">Hydrolase</fullName>
    </submittedName>
</protein>
<sequence>MTIVKQKISQITVPTPYAVGDVHIYVMEGERLSIIDAGVKTDEAWAAFVYQLKQIGYEPKDIEQVVLTHHHPDHIGLIEYFPRLEEVVAHPQVDQWLKREPDFLQHYQNFFQALYHQAGVPEQYLRFLKQLRNPLGDVAKGNLTSMILEGDSLPGHEEWEVIATPGHAQSHLSFYREKDGALLGGDHLLEHISPNPLLEPPYQPGEERPKPMLQYRSSLKKLLSYDIEHVYPGHGKTFTNAAHLINRRLESQEKRATKVREIIGEAEMNIFQICACLFPNQYEKQFGLTMSETIGQLDYLEDIKAVKASVDDGVILYQNLEGSHL</sequence>
<dbReference type="Pfam" id="PF00753">
    <property type="entry name" value="Lactamase_B"/>
    <property type="match status" value="1"/>
</dbReference>
<dbReference type="PANTHER" id="PTHR23131:SF4">
    <property type="entry name" value="METALLO-BETA-LACTAMASE SUPERFAMILY POTEIN"/>
    <property type="match status" value="1"/>
</dbReference>
<name>A0ABQ1NXC1_9BACI</name>
<accession>A0ABQ1NXC1</accession>
<keyword evidence="3" id="KW-1185">Reference proteome</keyword>
<dbReference type="EMBL" id="BMCJ01000003">
    <property type="protein sequence ID" value="GGC86680.1"/>
    <property type="molecule type" value="Genomic_DNA"/>
</dbReference>
<comment type="caution">
    <text evidence="2">The sequence shown here is derived from an EMBL/GenBank/DDBJ whole genome shotgun (WGS) entry which is preliminary data.</text>
</comment>
<dbReference type="PANTHER" id="PTHR23131">
    <property type="entry name" value="ENDORIBONUCLEASE LACTB2"/>
    <property type="match status" value="1"/>
</dbReference>
<dbReference type="GO" id="GO:0016787">
    <property type="term" value="F:hydrolase activity"/>
    <property type="evidence" value="ECO:0007669"/>
    <property type="project" value="UniProtKB-KW"/>
</dbReference>
<keyword evidence="2" id="KW-0378">Hydrolase</keyword>
<reference evidence="3" key="1">
    <citation type="journal article" date="2019" name="Int. J. Syst. Evol. Microbiol.">
        <title>The Global Catalogue of Microorganisms (GCM) 10K type strain sequencing project: providing services to taxonomists for standard genome sequencing and annotation.</title>
        <authorList>
            <consortium name="The Broad Institute Genomics Platform"/>
            <consortium name="The Broad Institute Genome Sequencing Center for Infectious Disease"/>
            <person name="Wu L."/>
            <person name="Ma J."/>
        </authorList>
    </citation>
    <scope>NUCLEOTIDE SEQUENCE [LARGE SCALE GENOMIC DNA]</scope>
    <source>
        <strain evidence="3">CCM 7282</strain>
    </source>
</reference>
<dbReference type="Gene3D" id="3.60.15.10">
    <property type="entry name" value="Ribonuclease Z/Hydroxyacylglutathione hydrolase-like"/>
    <property type="match status" value="1"/>
</dbReference>
<dbReference type="RefSeq" id="WP_082412083.1">
    <property type="nucleotide sequence ID" value="NZ_BMCJ01000003.1"/>
</dbReference>
<dbReference type="InterPro" id="IPR001279">
    <property type="entry name" value="Metallo-B-lactamas"/>
</dbReference>
<dbReference type="InterPro" id="IPR036866">
    <property type="entry name" value="RibonucZ/Hydroxyglut_hydro"/>
</dbReference>
<proteinExistence type="predicted"/>
<evidence type="ECO:0000259" key="1">
    <source>
        <dbReference type="SMART" id="SM00849"/>
    </source>
</evidence>
<dbReference type="InterPro" id="IPR050662">
    <property type="entry name" value="Sec-metab_biosynth-thioest"/>
</dbReference>
<dbReference type="SUPFAM" id="SSF56281">
    <property type="entry name" value="Metallo-hydrolase/oxidoreductase"/>
    <property type="match status" value="1"/>
</dbReference>
<gene>
    <name evidence="2" type="ORF">GCM10007216_16650</name>
</gene>
<evidence type="ECO:0000313" key="2">
    <source>
        <dbReference type="EMBL" id="GGC86680.1"/>
    </source>
</evidence>